<name>A0A1G9AZX0_9GAMM</name>
<dbReference type="Proteomes" id="UP000198525">
    <property type="component" value="Unassembled WGS sequence"/>
</dbReference>
<dbReference type="InterPro" id="IPR009826">
    <property type="entry name" value="DNA_circ_N"/>
</dbReference>
<evidence type="ECO:0000313" key="3">
    <source>
        <dbReference type="Proteomes" id="UP000198525"/>
    </source>
</evidence>
<protein>
    <submittedName>
        <fullName evidence="2">Mu-like prophage DNA circulation protein</fullName>
    </submittedName>
</protein>
<evidence type="ECO:0000313" key="2">
    <source>
        <dbReference type="EMBL" id="SDK32250.1"/>
    </source>
</evidence>
<organism evidence="2 3">
    <name type="scientific">Billgrantia gudaonensis</name>
    <dbReference type="NCBI Taxonomy" id="376427"/>
    <lineage>
        <taxon>Bacteria</taxon>
        <taxon>Pseudomonadati</taxon>
        <taxon>Pseudomonadota</taxon>
        <taxon>Gammaproteobacteria</taxon>
        <taxon>Oceanospirillales</taxon>
        <taxon>Halomonadaceae</taxon>
        <taxon>Billgrantia</taxon>
    </lineage>
</organism>
<dbReference type="AlphaFoldDB" id="A0A1G9AZX0"/>
<proteinExistence type="predicted"/>
<dbReference type="Pfam" id="PF07157">
    <property type="entry name" value="DNA_circ_N"/>
    <property type="match status" value="1"/>
</dbReference>
<feature type="domain" description="DNA circulation N-terminal" evidence="1">
    <location>
        <begin position="11"/>
        <end position="94"/>
    </location>
</feature>
<reference evidence="2 3" key="1">
    <citation type="submission" date="2016-10" db="EMBL/GenBank/DDBJ databases">
        <authorList>
            <person name="de Groot N.N."/>
        </authorList>
    </citation>
    <scope>NUCLEOTIDE SEQUENCE [LARGE SCALE GENOMIC DNA]</scope>
    <source>
        <strain evidence="2 3">CGMCC 1.6133</strain>
    </source>
</reference>
<accession>A0A1G9AZX0</accession>
<keyword evidence="3" id="KW-1185">Reference proteome</keyword>
<evidence type="ECO:0000259" key="1">
    <source>
        <dbReference type="Pfam" id="PF07157"/>
    </source>
</evidence>
<dbReference type="RefSeq" id="WP_089688007.1">
    <property type="nucleotide sequence ID" value="NZ_FNES01000014.1"/>
</dbReference>
<gene>
    <name evidence="2" type="ORF">SAMN04487954_114128</name>
</gene>
<dbReference type="OrthoDB" id="378644at2"/>
<dbReference type="STRING" id="376427.SAMN04487954_114128"/>
<sequence>MSWRDRIGPGTAEWRGVTLHLERGSISPGRRVQVHEYPLRPDPYAEDLGRKAREWQITGYLIGDDYDLQRNALAEALELPGAAEMRHSYYGTARVVVTDARITESTREGGMARVTLTVVRAGDEPRLPTAQADTQQVVEAEAEQSRLAILEEFEAAFEILALVESRVAAVESAIFGTIAEIESVVGDVTGTISRLIRTPGELGAAILSSIGQIKHMIGEPGRALGLYESLFAAGEDRLPGSIPNTAPLAAGQEASAKTAAIALIRRGAAIEAAEASAGWSLPTRQDAVEALEIVHDGLTQQLAGRVPPLPQTAQRLVALRAAAVTDLRRRGAALPELATHTPGAPLPALVIAHRLYGDATRDAEIVRRNQVRHPGRVPAERLEVLSE</sequence>
<dbReference type="EMBL" id="FNES01000014">
    <property type="protein sequence ID" value="SDK32250.1"/>
    <property type="molecule type" value="Genomic_DNA"/>
</dbReference>